<keyword evidence="2" id="KW-1185">Reference proteome</keyword>
<proteinExistence type="predicted"/>
<dbReference type="Proteomes" id="UP001066276">
    <property type="component" value="Chromosome 1_2"/>
</dbReference>
<organism evidence="1 2">
    <name type="scientific">Pleurodeles waltl</name>
    <name type="common">Iberian ribbed newt</name>
    <dbReference type="NCBI Taxonomy" id="8319"/>
    <lineage>
        <taxon>Eukaryota</taxon>
        <taxon>Metazoa</taxon>
        <taxon>Chordata</taxon>
        <taxon>Craniata</taxon>
        <taxon>Vertebrata</taxon>
        <taxon>Euteleostomi</taxon>
        <taxon>Amphibia</taxon>
        <taxon>Batrachia</taxon>
        <taxon>Caudata</taxon>
        <taxon>Salamandroidea</taxon>
        <taxon>Salamandridae</taxon>
        <taxon>Pleurodelinae</taxon>
        <taxon>Pleurodeles</taxon>
    </lineage>
</organism>
<dbReference type="EMBL" id="JANPWB010000002">
    <property type="protein sequence ID" value="KAJ1209874.1"/>
    <property type="molecule type" value="Genomic_DNA"/>
</dbReference>
<sequence length="131" mass="13472">MVRPASLPACAAPLGPVVVSRLDQRGDCLAPSVCLRGALGLPVLPCCMAPAALSLSVETPLSPQAAQVRCGPAASSWCTLATSAASPAAAWAASRPILSRLTLRSPDLYQRSLNCALFLSCSRRQSPTPMG</sequence>
<accession>A0AAV7WCT4</accession>
<evidence type="ECO:0000313" key="1">
    <source>
        <dbReference type="EMBL" id="KAJ1209874.1"/>
    </source>
</evidence>
<evidence type="ECO:0000313" key="2">
    <source>
        <dbReference type="Proteomes" id="UP001066276"/>
    </source>
</evidence>
<gene>
    <name evidence="1" type="ORF">NDU88_005246</name>
</gene>
<reference evidence="1" key="1">
    <citation type="journal article" date="2022" name="bioRxiv">
        <title>Sequencing and chromosome-scale assembly of the giantPleurodeles waltlgenome.</title>
        <authorList>
            <person name="Brown T."/>
            <person name="Elewa A."/>
            <person name="Iarovenko S."/>
            <person name="Subramanian E."/>
            <person name="Araus A.J."/>
            <person name="Petzold A."/>
            <person name="Susuki M."/>
            <person name="Suzuki K.-i.T."/>
            <person name="Hayashi T."/>
            <person name="Toyoda A."/>
            <person name="Oliveira C."/>
            <person name="Osipova E."/>
            <person name="Leigh N.D."/>
            <person name="Simon A."/>
            <person name="Yun M.H."/>
        </authorList>
    </citation>
    <scope>NUCLEOTIDE SEQUENCE</scope>
    <source>
        <strain evidence="1">20211129_DDA</strain>
        <tissue evidence="1">Liver</tissue>
    </source>
</reference>
<protein>
    <submittedName>
        <fullName evidence="1">Uncharacterized protein</fullName>
    </submittedName>
</protein>
<dbReference type="AlphaFoldDB" id="A0AAV7WCT4"/>
<name>A0AAV7WCT4_PLEWA</name>
<comment type="caution">
    <text evidence="1">The sequence shown here is derived from an EMBL/GenBank/DDBJ whole genome shotgun (WGS) entry which is preliminary data.</text>
</comment>